<reference evidence="7 8" key="1">
    <citation type="submission" date="2018-10" db="EMBL/GenBank/DDBJ databases">
        <title>Sinomicrobium pectinilyticum sp. nov., a pectinase-producing bacterium isolated from alkaline and saline soil, and emended description of the genus Sinomicrobium.</title>
        <authorList>
            <person name="Cheng B."/>
            <person name="Li C."/>
            <person name="Lai Q."/>
            <person name="Du M."/>
            <person name="Shao Z."/>
            <person name="Xu P."/>
            <person name="Yang C."/>
        </authorList>
    </citation>
    <scope>NUCLEOTIDE SEQUENCE [LARGE SCALE GENOMIC DNA]</scope>
    <source>
        <strain evidence="7 8">5DNS001</strain>
    </source>
</reference>
<evidence type="ECO:0000256" key="2">
    <source>
        <dbReference type="ARBA" id="ARBA00011245"/>
    </source>
</evidence>
<dbReference type="AlphaFoldDB" id="A0A3N0E3H1"/>
<feature type="domain" description="Glycosyl-hydrolase 97 catalytic" evidence="4">
    <location>
        <begin position="307"/>
        <end position="447"/>
    </location>
</feature>
<dbReference type="OrthoDB" id="57532at2"/>
<gene>
    <name evidence="7" type="ORF">ED312_17110</name>
</gene>
<evidence type="ECO:0000256" key="3">
    <source>
        <dbReference type="ARBA" id="ARBA00022837"/>
    </source>
</evidence>
<dbReference type="InterPro" id="IPR014718">
    <property type="entry name" value="GH-type_carb-bd"/>
</dbReference>
<evidence type="ECO:0000259" key="5">
    <source>
        <dbReference type="Pfam" id="PF14508"/>
    </source>
</evidence>
<protein>
    <submittedName>
        <fullName evidence="7">Alpha-glucosidase</fullName>
    </submittedName>
</protein>
<dbReference type="EMBL" id="RJTM01000114">
    <property type="protein sequence ID" value="RNL82381.1"/>
    <property type="molecule type" value="Genomic_DNA"/>
</dbReference>
<feature type="domain" description="Glycosyl-hydrolase 97 N-terminal" evidence="5">
    <location>
        <begin position="30"/>
        <end position="285"/>
    </location>
</feature>
<comment type="subunit">
    <text evidence="2">Monomer.</text>
</comment>
<evidence type="ECO:0000259" key="4">
    <source>
        <dbReference type="Pfam" id="PF10566"/>
    </source>
</evidence>
<evidence type="ECO:0000313" key="8">
    <source>
        <dbReference type="Proteomes" id="UP000267469"/>
    </source>
</evidence>
<dbReference type="PANTHER" id="PTHR35803">
    <property type="entry name" value="GLUCAN 1,4-ALPHA-GLUCOSIDASE SUSB-RELATED"/>
    <property type="match status" value="1"/>
</dbReference>
<comment type="caution">
    <text evidence="7">The sequence shown here is derived from an EMBL/GenBank/DDBJ whole genome shotgun (WGS) entry which is preliminary data.</text>
</comment>
<dbReference type="InterPro" id="IPR013785">
    <property type="entry name" value="Aldolase_TIM"/>
</dbReference>
<evidence type="ECO:0000256" key="1">
    <source>
        <dbReference type="ARBA" id="ARBA00001913"/>
    </source>
</evidence>
<keyword evidence="8" id="KW-1185">Reference proteome</keyword>
<dbReference type="GO" id="GO:0030246">
    <property type="term" value="F:carbohydrate binding"/>
    <property type="evidence" value="ECO:0007669"/>
    <property type="project" value="InterPro"/>
</dbReference>
<dbReference type="InterPro" id="IPR029483">
    <property type="entry name" value="GH97_C"/>
</dbReference>
<dbReference type="Pfam" id="PF14509">
    <property type="entry name" value="GH97_C"/>
    <property type="match status" value="1"/>
</dbReference>
<name>A0A3N0E3H1_SINP1</name>
<comment type="cofactor">
    <cofactor evidence="1">
        <name>Ca(2+)</name>
        <dbReference type="ChEBI" id="CHEBI:29108"/>
    </cofactor>
</comment>
<dbReference type="InterPro" id="IPR017853">
    <property type="entry name" value="GH"/>
</dbReference>
<evidence type="ECO:0000313" key="7">
    <source>
        <dbReference type="EMBL" id="RNL82381.1"/>
    </source>
</evidence>
<proteinExistence type="predicted"/>
<dbReference type="SUPFAM" id="SSF51445">
    <property type="entry name" value="(Trans)glycosidases"/>
    <property type="match status" value="1"/>
</dbReference>
<keyword evidence="3" id="KW-0106">Calcium</keyword>
<dbReference type="InterPro" id="IPR029486">
    <property type="entry name" value="GH97_N"/>
</dbReference>
<dbReference type="PANTHER" id="PTHR35803:SF3">
    <property type="entry name" value="ALPHA-GLUCOSIDASE"/>
    <property type="match status" value="1"/>
</dbReference>
<organism evidence="7 8">
    <name type="scientific">Sinomicrobium pectinilyticum</name>
    <dbReference type="NCBI Taxonomy" id="1084421"/>
    <lineage>
        <taxon>Bacteria</taxon>
        <taxon>Pseudomonadati</taxon>
        <taxon>Bacteroidota</taxon>
        <taxon>Flavobacteriia</taxon>
        <taxon>Flavobacteriales</taxon>
        <taxon>Flavobacteriaceae</taxon>
        <taxon>Sinomicrobium</taxon>
    </lineage>
</organism>
<dbReference type="RefSeq" id="WP_123217248.1">
    <property type="nucleotide sequence ID" value="NZ_RJTM01000114.1"/>
</dbReference>
<feature type="domain" description="Glycosyl-hydrolase 97 C-terminal oligomerisation" evidence="6">
    <location>
        <begin position="528"/>
        <end position="622"/>
    </location>
</feature>
<dbReference type="Proteomes" id="UP000267469">
    <property type="component" value="Unassembled WGS sequence"/>
</dbReference>
<dbReference type="Gene3D" id="2.70.98.10">
    <property type="match status" value="1"/>
</dbReference>
<dbReference type="Gene3D" id="3.20.20.70">
    <property type="entry name" value="Aldolase class I"/>
    <property type="match status" value="1"/>
</dbReference>
<evidence type="ECO:0000259" key="6">
    <source>
        <dbReference type="Pfam" id="PF14509"/>
    </source>
</evidence>
<dbReference type="Pfam" id="PF10566">
    <property type="entry name" value="Glyco_hydro_97"/>
    <property type="match status" value="1"/>
</dbReference>
<accession>A0A3N0E3H1</accession>
<dbReference type="Pfam" id="PF14508">
    <property type="entry name" value="GH97_N"/>
    <property type="match status" value="1"/>
</dbReference>
<dbReference type="InterPro" id="IPR019563">
    <property type="entry name" value="GH97_catalytic"/>
</dbReference>
<dbReference type="InterPro" id="IPR052720">
    <property type="entry name" value="Glycosyl_hydrolase_97"/>
</dbReference>
<sequence length="626" mass="71995">MITRLNKTLWICLALLVFNRVQAGDWNKLLASPDGSYQLTITGDNSGEIKYRVDYKGKPLIRSSRLRIKLDNHLSEWALAIKEKPRTPWMDGLVLKKAMVHMVDSTWTPVYGERSVIRQKYNELTLSFEQKTSANYKMDIQLRAYNEGVAIRYYFHTNPTGIYYRITEENTEFTFPEGTQAWFEPWAQGPFTKMPLAEWPAESERPLTLELENGLYACLAEAAMVDFVRTKFELARDKPNTVKTALYEPVDKVPYFATPWRVIMAAETPGELIEHNDILLNLNAPSAIDDTSWIKPGKIVRDLTLSDEGAKDWIDFAAEHNLQYVLFDCCWYGDNFSWDSDATTVDVDLDLKEVVRYGKEKGVGVWVYVNQQALARQDFEMFPLYREWGLAGVKYGFVQVGSHRWTKWLHESVQRAAENRLMVNIHDEFRLTGEQRTWPNIMTVEGIRGNEEMPDATHNTILPFTRGIAGMGDYTVCYYSPRIKTTHAHQLALSVVMYSPLQTLFWYDKATDYQGEPEIGFFDKVPTVWDDTKVLDGRIGEYIVTARRSGAGWFIGGITNNDAREIELNFDFLDKDKKYVATLYRDDESVKTRTQVSLTEKRVTASTKMKLKLKASGGVAICVRER</sequence>